<sequence>ANPSSLEGKLRRLPRSLAESLEAFRRNKIIQEFIGKKLSIAIMGIRKAEIEYYSNDRDAYKKLIHRY</sequence>
<evidence type="ECO:0000256" key="1">
    <source>
        <dbReference type="ARBA" id="ARBA00022598"/>
    </source>
</evidence>
<dbReference type="STRING" id="22663.A0A2I0IX18"/>
<dbReference type="GO" id="GO:0016874">
    <property type="term" value="F:ligase activity"/>
    <property type="evidence" value="ECO:0007669"/>
    <property type="project" value="UniProtKB-KW"/>
</dbReference>
<dbReference type="AlphaFoldDB" id="A0A2I0IX18"/>
<dbReference type="PANTHER" id="PTHR43785:SF2">
    <property type="entry name" value="TYPE-1 GLUTAMINE SYNTHETASE 1"/>
    <property type="match status" value="1"/>
</dbReference>
<protein>
    <submittedName>
        <fullName evidence="2">Uncharacterized protein</fullName>
    </submittedName>
</protein>
<organism evidence="2 3">
    <name type="scientific">Punica granatum</name>
    <name type="common">Pomegranate</name>
    <dbReference type="NCBI Taxonomy" id="22663"/>
    <lineage>
        <taxon>Eukaryota</taxon>
        <taxon>Viridiplantae</taxon>
        <taxon>Streptophyta</taxon>
        <taxon>Embryophyta</taxon>
        <taxon>Tracheophyta</taxon>
        <taxon>Spermatophyta</taxon>
        <taxon>Magnoliopsida</taxon>
        <taxon>eudicotyledons</taxon>
        <taxon>Gunneridae</taxon>
        <taxon>Pentapetalae</taxon>
        <taxon>rosids</taxon>
        <taxon>malvids</taxon>
        <taxon>Myrtales</taxon>
        <taxon>Lythraceae</taxon>
        <taxon>Punica</taxon>
    </lineage>
</organism>
<proteinExistence type="predicted"/>
<evidence type="ECO:0000313" key="3">
    <source>
        <dbReference type="Proteomes" id="UP000233551"/>
    </source>
</evidence>
<evidence type="ECO:0000313" key="2">
    <source>
        <dbReference type="EMBL" id="PKI48534.1"/>
    </source>
</evidence>
<dbReference type="EMBL" id="PGOL01002379">
    <property type="protein sequence ID" value="PKI48534.1"/>
    <property type="molecule type" value="Genomic_DNA"/>
</dbReference>
<reference evidence="2 3" key="1">
    <citation type="submission" date="2017-11" db="EMBL/GenBank/DDBJ databases">
        <title>De-novo sequencing of pomegranate (Punica granatum L.) genome.</title>
        <authorList>
            <person name="Akparov Z."/>
            <person name="Amiraslanov A."/>
            <person name="Hajiyeva S."/>
            <person name="Abbasov M."/>
            <person name="Kaur K."/>
            <person name="Hamwieh A."/>
            <person name="Solovyev V."/>
            <person name="Salamov A."/>
            <person name="Braich B."/>
            <person name="Kosarev P."/>
            <person name="Mahmoud A."/>
            <person name="Hajiyev E."/>
            <person name="Babayeva S."/>
            <person name="Izzatullayeva V."/>
            <person name="Mammadov A."/>
            <person name="Mammadov A."/>
            <person name="Sharifova S."/>
            <person name="Ojaghi J."/>
            <person name="Eynullazada K."/>
            <person name="Bayramov B."/>
            <person name="Abdulazimova A."/>
            <person name="Shahmuradov I."/>
        </authorList>
    </citation>
    <scope>NUCLEOTIDE SEQUENCE [LARGE SCALE GENOMIC DNA]</scope>
    <source>
        <strain evidence="3">cv. AG2017</strain>
        <tissue evidence="2">Leaf</tissue>
    </source>
</reference>
<gene>
    <name evidence="2" type="ORF">CRG98_031055</name>
</gene>
<name>A0A2I0IX18_PUNGR</name>
<dbReference type="Gene3D" id="3.30.590.10">
    <property type="entry name" value="Glutamine synthetase/guanido kinase, catalytic domain"/>
    <property type="match status" value="1"/>
</dbReference>
<keyword evidence="1" id="KW-0436">Ligase</keyword>
<feature type="non-terminal residue" evidence="2">
    <location>
        <position position="1"/>
    </location>
</feature>
<dbReference type="PANTHER" id="PTHR43785">
    <property type="entry name" value="GAMMA-GLUTAMYLPUTRESCINE SYNTHETASE"/>
    <property type="match status" value="1"/>
</dbReference>
<comment type="caution">
    <text evidence="2">The sequence shown here is derived from an EMBL/GenBank/DDBJ whole genome shotgun (WGS) entry which is preliminary data.</text>
</comment>
<accession>A0A2I0IX18</accession>
<dbReference type="Proteomes" id="UP000233551">
    <property type="component" value="Unassembled WGS sequence"/>
</dbReference>
<keyword evidence="3" id="KW-1185">Reference proteome</keyword>